<dbReference type="Pfam" id="PF04115">
    <property type="entry name" value="Ureidogly_lyase"/>
    <property type="match status" value="1"/>
</dbReference>
<name>A0A1T4X147_9GAMM</name>
<keyword evidence="3 5" id="KW-0456">Lyase</keyword>
<organism evidence="5 6">
    <name type="scientific">Thiothrix eikelboomii</name>
    <dbReference type="NCBI Taxonomy" id="92487"/>
    <lineage>
        <taxon>Bacteria</taxon>
        <taxon>Pseudomonadati</taxon>
        <taxon>Pseudomonadota</taxon>
        <taxon>Gammaproteobacteria</taxon>
        <taxon>Thiotrichales</taxon>
        <taxon>Thiotrichaceae</taxon>
        <taxon>Thiothrix</taxon>
    </lineage>
</organism>
<dbReference type="Gene3D" id="2.60.120.480">
    <property type="entry name" value="Ureidoglycolate hydrolase"/>
    <property type="match status" value="1"/>
</dbReference>
<dbReference type="AlphaFoldDB" id="A0A1T4X147"/>
<dbReference type="GO" id="GO:0006144">
    <property type="term" value="P:purine nucleobase metabolic process"/>
    <property type="evidence" value="ECO:0007669"/>
    <property type="project" value="UniProtKB-KW"/>
</dbReference>
<dbReference type="GO" id="GO:0050385">
    <property type="term" value="F:ureidoglycolate lyase activity"/>
    <property type="evidence" value="ECO:0007669"/>
    <property type="project" value="UniProtKB-EC"/>
</dbReference>
<evidence type="ECO:0000256" key="2">
    <source>
        <dbReference type="ARBA" id="ARBA00022631"/>
    </source>
</evidence>
<reference evidence="5 6" key="1">
    <citation type="submission" date="2017-02" db="EMBL/GenBank/DDBJ databases">
        <authorList>
            <person name="Peterson S.W."/>
        </authorList>
    </citation>
    <scope>NUCLEOTIDE SEQUENCE [LARGE SCALE GENOMIC DNA]</scope>
    <source>
        <strain evidence="5 6">ATCC 49788</strain>
    </source>
</reference>
<evidence type="ECO:0000313" key="6">
    <source>
        <dbReference type="Proteomes" id="UP000190460"/>
    </source>
</evidence>
<dbReference type="RefSeq" id="WP_078922845.1">
    <property type="nucleotide sequence ID" value="NZ_FUYB01000011.1"/>
</dbReference>
<accession>A0A1T4X147</accession>
<dbReference type="NCBIfam" id="NF009932">
    <property type="entry name" value="PRK13395.1"/>
    <property type="match status" value="1"/>
</dbReference>
<dbReference type="EMBL" id="FUYB01000011">
    <property type="protein sequence ID" value="SKA83229.1"/>
    <property type="molecule type" value="Genomic_DNA"/>
</dbReference>
<dbReference type="SUPFAM" id="SSF51182">
    <property type="entry name" value="RmlC-like cupins"/>
    <property type="match status" value="1"/>
</dbReference>
<dbReference type="Proteomes" id="UP000190460">
    <property type="component" value="Unassembled WGS sequence"/>
</dbReference>
<dbReference type="GO" id="GO:0000256">
    <property type="term" value="P:allantoin catabolic process"/>
    <property type="evidence" value="ECO:0007669"/>
    <property type="project" value="InterPro"/>
</dbReference>
<dbReference type="GO" id="GO:0004848">
    <property type="term" value="F:ureidoglycolate hydrolase activity"/>
    <property type="evidence" value="ECO:0007669"/>
    <property type="project" value="InterPro"/>
</dbReference>
<dbReference type="OrthoDB" id="9804602at2"/>
<evidence type="ECO:0000256" key="3">
    <source>
        <dbReference type="ARBA" id="ARBA00023239"/>
    </source>
</evidence>
<keyword evidence="6" id="KW-1185">Reference proteome</keyword>
<dbReference type="InterPro" id="IPR011051">
    <property type="entry name" value="RmlC_Cupin_sf"/>
</dbReference>
<comment type="subunit">
    <text evidence="1">Homodimer.</text>
</comment>
<dbReference type="STRING" id="92487.SAMN02745130_02375"/>
<gene>
    <name evidence="5" type="ORF">SAMN02745130_02375</name>
</gene>
<comment type="catalytic activity">
    <reaction evidence="4">
        <text>(S)-ureidoglycolate = urea + glyoxylate</text>
        <dbReference type="Rhea" id="RHEA:11304"/>
        <dbReference type="ChEBI" id="CHEBI:16199"/>
        <dbReference type="ChEBI" id="CHEBI:36655"/>
        <dbReference type="ChEBI" id="CHEBI:57296"/>
        <dbReference type="EC" id="4.3.2.3"/>
    </reaction>
</comment>
<evidence type="ECO:0000256" key="1">
    <source>
        <dbReference type="ARBA" id="ARBA00011738"/>
    </source>
</evidence>
<sequence>MTIILKPEPLTAEAFAPFGEVIETTGREFYQINYGKTERYSDLADLDTLQQGGKPTVSIFRSQPVQFPFRIEVMERHPQSSQAFISLERQAFFTLVAPAGEQPLVEQIRLFRVGAQQGINYRRGVWHHYLFSPAGVRDFICLDRTGGTGSNCDEYHFTQDIIIEGC</sequence>
<evidence type="ECO:0000256" key="4">
    <source>
        <dbReference type="ARBA" id="ARBA00047684"/>
    </source>
</evidence>
<evidence type="ECO:0000313" key="5">
    <source>
        <dbReference type="EMBL" id="SKA83229.1"/>
    </source>
</evidence>
<dbReference type="InterPro" id="IPR047233">
    <property type="entry name" value="UAH_cupin"/>
</dbReference>
<protein>
    <submittedName>
        <fullName evidence="5">Ureidoglycolate lyase</fullName>
    </submittedName>
</protein>
<dbReference type="InterPro" id="IPR007247">
    <property type="entry name" value="Ureidogly_lyase"/>
</dbReference>
<dbReference type="CDD" id="cd20298">
    <property type="entry name" value="cupin_UAH"/>
    <property type="match status" value="1"/>
</dbReference>
<proteinExistence type="predicted"/>
<dbReference type="InterPro" id="IPR024060">
    <property type="entry name" value="Ureidoglycolate_lyase_dom_sf"/>
</dbReference>
<dbReference type="PANTHER" id="PTHR21221:SF1">
    <property type="entry name" value="UREIDOGLYCOLATE LYASE"/>
    <property type="match status" value="1"/>
</dbReference>
<keyword evidence="2" id="KW-0659">Purine metabolism</keyword>
<dbReference type="PIRSF" id="PIRSF017306">
    <property type="entry name" value="Ureidogly_hydro"/>
    <property type="match status" value="1"/>
</dbReference>
<dbReference type="PANTHER" id="PTHR21221">
    <property type="entry name" value="UREIDOGLYCOLATE HYDROLASE"/>
    <property type="match status" value="1"/>
</dbReference>